<comment type="caution">
    <text evidence="2">The sequence shown here is derived from an EMBL/GenBank/DDBJ whole genome shotgun (WGS) entry which is preliminary data.</text>
</comment>
<dbReference type="PANTHER" id="PTHR10048:SF7">
    <property type="entry name" value="PHOSPHATIDYLINOSITOL 3-KINASE CATALYTIC SUBUNIT TYPE 3"/>
    <property type="match status" value="1"/>
</dbReference>
<accession>A0ABN7PLF6</accession>
<dbReference type="InterPro" id="IPR042236">
    <property type="entry name" value="PI3K_accessory_sf"/>
</dbReference>
<evidence type="ECO:0000313" key="3">
    <source>
        <dbReference type="Proteomes" id="UP001153148"/>
    </source>
</evidence>
<dbReference type="InterPro" id="IPR016024">
    <property type="entry name" value="ARM-type_fold"/>
</dbReference>
<dbReference type="InterPro" id="IPR001263">
    <property type="entry name" value="PI3K_accessory_dom"/>
</dbReference>
<organism evidence="2 3">
    <name type="scientific">Timema podura</name>
    <name type="common">Walking stick</name>
    <dbReference type="NCBI Taxonomy" id="61482"/>
    <lineage>
        <taxon>Eukaryota</taxon>
        <taxon>Metazoa</taxon>
        <taxon>Ecdysozoa</taxon>
        <taxon>Arthropoda</taxon>
        <taxon>Hexapoda</taxon>
        <taxon>Insecta</taxon>
        <taxon>Pterygota</taxon>
        <taxon>Neoptera</taxon>
        <taxon>Polyneoptera</taxon>
        <taxon>Phasmatodea</taxon>
        <taxon>Timematodea</taxon>
        <taxon>Timematoidea</taxon>
        <taxon>Timematidae</taxon>
        <taxon>Timema</taxon>
    </lineage>
</organism>
<dbReference type="SUPFAM" id="SSF48371">
    <property type="entry name" value="ARM repeat"/>
    <property type="match status" value="1"/>
</dbReference>
<sequence length="111" mass="12860">ENLVESKHHKLARSLRSGVSDKDLKPNAMMRDVLNTLVAYPPTTQLTTEEQDLVWKFRFYLSNQKKALTKFLKCVNWRLSGEARQALDLLQQWAPMDVEDALELLSSNFTH</sequence>
<evidence type="ECO:0000313" key="2">
    <source>
        <dbReference type="EMBL" id="CAG2068659.1"/>
    </source>
</evidence>
<feature type="non-terminal residue" evidence="2">
    <location>
        <position position="1"/>
    </location>
</feature>
<dbReference type="Gene3D" id="1.25.40.70">
    <property type="entry name" value="Phosphatidylinositol 3-kinase, accessory domain (PIK)"/>
    <property type="match status" value="1"/>
</dbReference>
<feature type="domain" description="PIK helical" evidence="1">
    <location>
        <begin position="20"/>
        <end position="111"/>
    </location>
</feature>
<dbReference type="PANTHER" id="PTHR10048">
    <property type="entry name" value="PHOSPHATIDYLINOSITOL KINASE"/>
    <property type="match status" value="1"/>
</dbReference>
<reference evidence="2" key="1">
    <citation type="submission" date="2021-03" db="EMBL/GenBank/DDBJ databases">
        <authorList>
            <person name="Tran Van P."/>
        </authorList>
    </citation>
    <scope>NUCLEOTIDE SEQUENCE</scope>
</reference>
<dbReference type="SMART" id="SM00145">
    <property type="entry name" value="PI3Ka"/>
    <property type="match status" value="1"/>
</dbReference>
<gene>
    <name evidence="2" type="ORF">TPAB3V08_LOCUS15602</name>
</gene>
<name>A0ABN7PLF6_TIMPD</name>
<dbReference type="InterPro" id="IPR015433">
    <property type="entry name" value="PI3/4_kinase"/>
</dbReference>
<feature type="non-terminal residue" evidence="2">
    <location>
        <position position="111"/>
    </location>
</feature>
<dbReference type="Proteomes" id="UP001153148">
    <property type="component" value="Unassembled WGS sequence"/>
</dbReference>
<dbReference type="PROSITE" id="PS51545">
    <property type="entry name" value="PIK_HELICAL"/>
    <property type="match status" value="1"/>
</dbReference>
<protein>
    <recommendedName>
        <fullName evidence="1">PIK helical domain-containing protein</fullName>
    </recommendedName>
</protein>
<proteinExistence type="predicted"/>
<dbReference type="EMBL" id="CAJPIN010097564">
    <property type="protein sequence ID" value="CAG2068659.1"/>
    <property type="molecule type" value="Genomic_DNA"/>
</dbReference>
<dbReference type="Pfam" id="PF00613">
    <property type="entry name" value="PI3Ka"/>
    <property type="match status" value="1"/>
</dbReference>
<evidence type="ECO:0000259" key="1">
    <source>
        <dbReference type="PROSITE" id="PS51545"/>
    </source>
</evidence>
<keyword evidence="3" id="KW-1185">Reference proteome</keyword>